<dbReference type="EMBL" id="QFFG01000002">
    <property type="protein sequence ID" value="PWG05546.1"/>
    <property type="molecule type" value="Genomic_DNA"/>
</dbReference>
<keyword evidence="3" id="KW-1185">Reference proteome</keyword>
<comment type="caution">
    <text evidence="2">The sequence shown here is derived from an EMBL/GenBank/DDBJ whole genome shotgun (WGS) entry which is preliminary data.</text>
</comment>
<dbReference type="AlphaFoldDB" id="A0A2U2JB33"/>
<organism evidence="2 3">
    <name type="scientific">Polaribacter aquimarinus</name>
    <dbReference type="NCBI Taxonomy" id="2100726"/>
    <lineage>
        <taxon>Bacteria</taxon>
        <taxon>Pseudomonadati</taxon>
        <taxon>Bacteroidota</taxon>
        <taxon>Flavobacteriia</taxon>
        <taxon>Flavobacteriales</taxon>
        <taxon>Flavobacteriaceae</taxon>
    </lineage>
</organism>
<dbReference type="Pfam" id="PF13568">
    <property type="entry name" value="OMP_b-brl_2"/>
    <property type="match status" value="1"/>
</dbReference>
<dbReference type="Proteomes" id="UP000245670">
    <property type="component" value="Unassembled WGS sequence"/>
</dbReference>
<protein>
    <recommendedName>
        <fullName evidence="1">Outer membrane protein beta-barrel domain-containing protein</fullName>
    </recommendedName>
</protein>
<feature type="domain" description="Outer membrane protein beta-barrel" evidence="1">
    <location>
        <begin position="19"/>
        <end position="201"/>
    </location>
</feature>
<accession>A0A2U2JB33</accession>
<gene>
    <name evidence="2" type="ORF">DIS07_03635</name>
</gene>
<evidence type="ECO:0000313" key="3">
    <source>
        <dbReference type="Proteomes" id="UP000245670"/>
    </source>
</evidence>
<sequence>MYKFVFSIFLTLLGLNCMAQKDSLQLGDRYAEDQIYATISYAQFYNQPSVITRSSFSFALSSGFIKDIILNKKGTFAIAMGVGYGFDSFNHKLKVDEVNNTSVFSSDNSISSNFFKSHNLEFPLEIRWRTSNANKYNFWRVYTGVKFLYNLSNTFDYLDNNNMQFSYRNISSYNKFQYGLTISAGYDEFNINVFYGMTPVFNNATINGENIQTKIIKFGLIFYVL</sequence>
<proteinExistence type="predicted"/>
<dbReference type="InterPro" id="IPR025665">
    <property type="entry name" value="Beta-barrel_OMP_2"/>
</dbReference>
<name>A0A2U2JB33_9FLAO</name>
<reference evidence="2 3" key="1">
    <citation type="submission" date="2018-05" db="EMBL/GenBank/DDBJ databases">
        <title>Polaribacter aquimarinus sp. nov., isolated from sediment in a sediment of sea.</title>
        <authorList>
            <person name="Lu D."/>
        </authorList>
    </citation>
    <scope>NUCLEOTIDE SEQUENCE [LARGE SCALE GENOMIC DNA]</scope>
    <source>
        <strain evidence="2 3">ZY113</strain>
    </source>
</reference>
<evidence type="ECO:0000259" key="1">
    <source>
        <dbReference type="Pfam" id="PF13568"/>
    </source>
</evidence>
<evidence type="ECO:0000313" key="2">
    <source>
        <dbReference type="EMBL" id="PWG05546.1"/>
    </source>
</evidence>
<dbReference type="OrthoDB" id="959017at2"/>